<sequence length="134" mass="15063">MPMLTITQFLVIRDDFSVISGITELWKAEKYVLFFVIGCFSILMPFAKLALLFRLLFADNHPTPLKMTLLNLMHDYGRWAMLDVMVVAMLIVTVKLGAIASIQIHPGLYVFGAAVLLIMLITQLTVSTLRTQTS</sequence>
<keyword evidence="1" id="KW-1133">Transmembrane helix</keyword>
<evidence type="ECO:0000256" key="1">
    <source>
        <dbReference type="SAM" id="Phobius"/>
    </source>
</evidence>
<organism evidence="2 3">
    <name type="scientific">Methylophaga marina</name>
    <dbReference type="NCBI Taxonomy" id="45495"/>
    <lineage>
        <taxon>Bacteria</taxon>
        <taxon>Pseudomonadati</taxon>
        <taxon>Pseudomonadota</taxon>
        <taxon>Gammaproteobacteria</taxon>
        <taxon>Thiotrichales</taxon>
        <taxon>Piscirickettsiaceae</taxon>
        <taxon>Methylophaga</taxon>
    </lineage>
</organism>
<evidence type="ECO:0000313" key="3">
    <source>
        <dbReference type="Proteomes" id="UP001501476"/>
    </source>
</evidence>
<name>A0ABN0TMF3_9GAMM</name>
<accession>A0ABN0TMF3</accession>
<dbReference type="InterPro" id="IPR007498">
    <property type="entry name" value="PqiA-like"/>
</dbReference>
<feature type="transmembrane region" description="Helical" evidence="1">
    <location>
        <begin position="79"/>
        <end position="102"/>
    </location>
</feature>
<feature type="transmembrane region" description="Helical" evidence="1">
    <location>
        <begin position="108"/>
        <end position="129"/>
    </location>
</feature>
<proteinExistence type="predicted"/>
<dbReference type="Pfam" id="PF04403">
    <property type="entry name" value="PqiA"/>
    <property type="match status" value="1"/>
</dbReference>
<reference evidence="2 3" key="1">
    <citation type="journal article" date="2019" name="Int. J. Syst. Evol. Microbiol.">
        <title>The Global Catalogue of Microorganisms (GCM) 10K type strain sequencing project: providing services to taxonomists for standard genome sequencing and annotation.</title>
        <authorList>
            <consortium name="The Broad Institute Genomics Platform"/>
            <consortium name="The Broad Institute Genome Sequencing Center for Infectious Disease"/>
            <person name="Wu L."/>
            <person name="Ma J."/>
        </authorList>
    </citation>
    <scope>NUCLEOTIDE SEQUENCE [LARGE SCALE GENOMIC DNA]</scope>
    <source>
        <strain evidence="2 3">JCM 6886</strain>
    </source>
</reference>
<keyword evidence="3" id="KW-1185">Reference proteome</keyword>
<dbReference type="EMBL" id="BAAADG010000005">
    <property type="protein sequence ID" value="GAA0225364.1"/>
    <property type="molecule type" value="Genomic_DNA"/>
</dbReference>
<keyword evidence="1" id="KW-0472">Membrane</keyword>
<dbReference type="Proteomes" id="UP001501476">
    <property type="component" value="Unassembled WGS sequence"/>
</dbReference>
<keyword evidence="1" id="KW-0812">Transmembrane</keyword>
<gene>
    <name evidence="2" type="ORF">GCM10008964_16170</name>
</gene>
<evidence type="ECO:0008006" key="4">
    <source>
        <dbReference type="Google" id="ProtNLM"/>
    </source>
</evidence>
<evidence type="ECO:0000313" key="2">
    <source>
        <dbReference type="EMBL" id="GAA0225364.1"/>
    </source>
</evidence>
<comment type="caution">
    <text evidence="2">The sequence shown here is derived from an EMBL/GenBank/DDBJ whole genome shotgun (WGS) entry which is preliminary data.</text>
</comment>
<feature type="transmembrane region" description="Helical" evidence="1">
    <location>
        <begin position="31"/>
        <end position="58"/>
    </location>
</feature>
<protein>
    <recommendedName>
        <fullName evidence="4">Paraquat-inducible protein A</fullName>
    </recommendedName>
</protein>